<dbReference type="SMART" id="SM00883">
    <property type="entry name" value="Cpn10"/>
    <property type="match status" value="1"/>
</dbReference>
<dbReference type="GO" id="GO:0046872">
    <property type="term" value="F:metal ion binding"/>
    <property type="evidence" value="ECO:0007669"/>
    <property type="project" value="TreeGrafter"/>
</dbReference>
<evidence type="ECO:0000256" key="3">
    <source>
        <dbReference type="HAMAP-Rule" id="MF_00580"/>
    </source>
</evidence>
<organism evidence="5 6">
    <name type="scientific">Candidatus Komeilibacteria bacterium RIFCSPLOWO2_01_FULL_53_11</name>
    <dbReference type="NCBI Taxonomy" id="1798552"/>
    <lineage>
        <taxon>Bacteria</taxon>
        <taxon>Candidatus Komeiliibacteriota</taxon>
    </lineage>
</organism>
<evidence type="ECO:0000256" key="1">
    <source>
        <dbReference type="ARBA" id="ARBA00006975"/>
    </source>
</evidence>
<comment type="similarity">
    <text evidence="1 3 4">Belongs to the GroES chaperonin family.</text>
</comment>
<comment type="function">
    <text evidence="3 4">Together with the chaperonin GroEL, plays an essential role in assisting protein folding. The GroEL-GroES system forms a nano-cage that allows encapsulation of the non-native substrate proteins and provides a physical environment optimized to promote and accelerate protein folding. GroES binds to the apical surface of the GroEL ring, thereby capping the opening of the GroEL channel.</text>
</comment>
<dbReference type="PROSITE" id="PS00681">
    <property type="entry name" value="CHAPERONINS_CPN10"/>
    <property type="match status" value="1"/>
</dbReference>
<dbReference type="FunFam" id="2.30.33.40:FF:000001">
    <property type="entry name" value="10 kDa chaperonin"/>
    <property type="match status" value="1"/>
</dbReference>
<dbReference type="Proteomes" id="UP000177349">
    <property type="component" value="Unassembled WGS sequence"/>
</dbReference>
<dbReference type="GO" id="GO:0051082">
    <property type="term" value="F:unfolded protein binding"/>
    <property type="evidence" value="ECO:0007669"/>
    <property type="project" value="TreeGrafter"/>
</dbReference>
<keyword evidence="2 3" id="KW-0143">Chaperone</keyword>
<dbReference type="PANTHER" id="PTHR10772:SF63">
    <property type="entry name" value="20 KDA CHAPERONIN, CHLOROPLASTIC"/>
    <property type="match status" value="1"/>
</dbReference>
<dbReference type="AlphaFoldDB" id="A0A1G2BUY9"/>
<dbReference type="Gene3D" id="2.30.33.40">
    <property type="entry name" value="GroES chaperonin"/>
    <property type="match status" value="1"/>
</dbReference>
<comment type="subcellular location">
    <subcellularLocation>
        <location evidence="3">Cytoplasm</location>
    </subcellularLocation>
</comment>
<reference evidence="5 6" key="1">
    <citation type="journal article" date="2016" name="Nat. Commun.">
        <title>Thousands of microbial genomes shed light on interconnected biogeochemical processes in an aquifer system.</title>
        <authorList>
            <person name="Anantharaman K."/>
            <person name="Brown C.T."/>
            <person name="Hug L.A."/>
            <person name="Sharon I."/>
            <person name="Castelle C.J."/>
            <person name="Probst A.J."/>
            <person name="Thomas B.C."/>
            <person name="Singh A."/>
            <person name="Wilkins M.J."/>
            <person name="Karaoz U."/>
            <person name="Brodie E.L."/>
            <person name="Williams K.H."/>
            <person name="Hubbard S.S."/>
            <person name="Banfield J.F."/>
        </authorList>
    </citation>
    <scope>NUCLEOTIDE SEQUENCE [LARGE SCALE GENOMIC DNA]</scope>
</reference>
<dbReference type="InterPro" id="IPR011032">
    <property type="entry name" value="GroES-like_sf"/>
</dbReference>
<dbReference type="EMBL" id="MHKN01000005">
    <property type="protein sequence ID" value="OGY92932.1"/>
    <property type="molecule type" value="Genomic_DNA"/>
</dbReference>
<comment type="caution">
    <text evidence="5">The sequence shown here is derived from an EMBL/GenBank/DDBJ whole genome shotgun (WGS) entry which is preliminary data.</text>
</comment>
<sequence>MKLKPLGDRVVVKPTPQEEVTKSGIILPDSADKEKKAEGEVVAVGTGEKISKLGLKVGDKVVYSQYGGSEFEIDKQEYKILSEDDLLAVLEK</sequence>
<dbReference type="InterPro" id="IPR037124">
    <property type="entry name" value="Chaperonin_GroES_sf"/>
</dbReference>
<name>A0A1G2BUY9_9BACT</name>
<dbReference type="GO" id="GO:0005737">
    <property type="term" value="C:cytoplasm"/>
    <property type="evidence" value="ECO:0007669"/>
    <property type="project" value="UniProtKB-SubCell"/>
</dbReference>
<comment type="subunit">
    <text evidence="3">Heptamer of 7 subunits arranged in a ring. Interacts with the chaperonin GroEL.</text>
</comment>
<keyword evidence="3" id="KW-0963">Cytoplasm</keyword>
<dbReference type="InterPro" id="IPR020818">
    <property type="entry name" value="Chaperonin_GroES"/>
</dbReference>
<proteinExistence type="inferred from homology"/>
<protein>
    <recommendedName>
        <fullName evidence="3">Co-chaperonin GroES</fullName>
    </recommendedName>
    <alternativeName>
        <fullName evidence="3">10 kDa chaperonin</fullName>
    </alternativeName>
    <alternativeName>
        <fullName evidence="3">Chaperonin-10</fullName>
        <shortName evidence="3">Cpn10</shortName>
    </alternativeName>
</protein>
<dbReference type="GO" id="GO:0044183">
    <property type="term" value="F:protein folding chaperone"/>
    <property type="evidence" value="ECO:0007669"/>
    <property type="project" value="InterPro"/>
</dbReference>
<evidence type="ECO:0000256" key="4">
    <source>
        <dbReference type="RuleBase" id="RU000535"/>
    </source>
</evidence>
<dbReference type="Pfam" id="PF00166">
    <property type="entry name" value="Cpn10"/>
    <property type="match status" value="1"/>
</dbReference>
<dbReference type="PRINTS" id="PR00297">
    <property type="entry name" value="CHAPERONIN10"/>
</dbReference>
<gene>
    <name evidence="3" type="primary">groES</name>
    <name evidence="3" type="synonym">groS</name>
    <name evidence="5" type="ORF">A3B31_03590</name>
</gene>
<evidence type="ECO:0000256" key="2">
    <source>
        <dbReference type="ARBA" id="ARBA00023186"/>
    </source>
</evidence>
<evidence type="ECO:0000313" key="5">
    <source>
        <dbReference type="EMBL" id="OGY92932.1"/>
    </source>
</evidence>
<evidence type="ECO:0000313" key="6">
    <source>
        <dbReference type="Proteomes" id="UP000177349"/>
    </source>
</evidence>
<dbReference type="SUPFAM" id="SSF50129">
    <property type="entry name" value="GroES-like"/>
    <property type="match status" value="1"/>
</dbReference>
<dbReference type="HAMAP" id="MF_00580">
    <property type="entry name" value="CH10"/>
    <property type="match status" value="1"/>
</dbReference>
<dbReference type="NCBIfam" id="NF001531">
    <property type="entry name" value="PRK00364.2-2"/>
    <property type="match status" value="1"/>
</dbReference>
<dbReference type="GO" id="GO:0051087">
    <property type="term" value="F:protein-folding chaperone binding"/>
    <property type="evidence" value="ECO:0007669"/>
    <property type="project" value="TreeGrafter"/>
</dbReference>
<dbReference type="GO" id="GO:0005524">
    <property type="term" value="F:ATP binding"/>
    <property type="evidence" value="ECO:0007669"/>
    <property type="project" value="InterPro"/>
</dbReference>
<dbReference type="InterPro" id="IPR018369">
    <property type="entry name" value="Chaprnonin_Cpn10_CS"/>
</dbReference>
<dbReference type="CDD" id="cd00320">
    <property type="entry name" value="cpn10"/>
    <property type="match status" value="1"/>
</dbReference>
<dbReference type="PANTHER" id="PTHR10772">
    <property type="entry name" value="10 KDA HEAT SHOCK PROTEIN"/>
    <property type="match status" value="1"/>
</dbReference>
<accession>A0A1G2BUY9</accession>